<name>A0A7S7RUS1_9ACTN</name>
<comment type="subcellular location">
    <subcellularLocation>
        <location evidence="1">Cell membrane</location>
        <topology evidence="1">Multi-pass membrane protein</topology>
    </subcellularLocation>
</comment>
<evidence type="ECO:0000313" key="12">
    <source>
        <dbReference type="Proteomes" id="UP000593735"/>
    </source>
</evidence>
<feature type="transmembrane region" description="Helical" evidence="9">
    <location>
        <begin position="168"/>
        <end position="191"/>
    </location>
</feature>
<dbReference type="InterPro" id="IPR004501">
    <property type="entry name" value="PTS_EIIC_3"/>
</dbReference>
<evidence type="ECO:0000313" key="11">
    <source>
        <dbReference type="EMBL" id="QOY61576.1"/>
    </source>
</evidence>
<dbReference type="InterPro" id="IPR051088">
    <property type="entry name" value="PTS_Sugar-EIIC/EIIB"/>
</dbReference>
<evidence type="ECO:0000256" key="6">
    <source>
        <dbReference type="ARBA" id="ARBA00022989"/>
    </source>
</evidence>
<evidence type="ECO:0000256" key="9">
    <source>
        <dbReference type="SAM" id="Phobius"/>
    </source>
</evidence>
<dbReference type="PROSITE" id="PS51105">
    <property type="entry name" value="PTS_EIIC_TYPE_3"/>
    <property type="match status" value="1"/>
</dbReference>
<feature type="domain" description="PTS EIIC type-3" evidence="10">
    <location>
        <begin position="1"/>
        <end position="398"/>
    </location>
</feature>
<evidence type="ECO:0000256" key="8">
    <source>
        <dbReference type="PIRNR" id="PIRNR006351"/>
    </source>
</evidence>
<feature type="transmembrane region" description="Helical" evidence="9">
    <location>
        <begin position="62"/>
        <end position="83"/>
    </location>
</feature>
<evidence type="ECO:0000259" key="10">
    <source>
        <dbReference type="PROSITE" id="PS51105"/>
    </source>
</evidence>
<feature type="transmembrane region" description="Helical" evidence="9">
    <location>
        <begin position="23"/>
        <end position="42"/>
    </location>
</feature>
<dbReference type="PANTHER" id="PTHR33989:SF4">
    <property type="entry name" value="PTS SYSTEM N,N'-DIACETYLCHITOBIOSE-SPECIFIC EIIC COMPONENT"/>
    <property type="match status" value="1"/>
</dbReference>
<dbReference type="InterPro" id="IPR003352">
    <property type="entry name" value="PTS_EIIC"/>
</dbReference>
<keyword evidence="12" id="KW-1185">Reference proteome</keyword>
<dbReference type="PANTHER" id="PTHR33989">
    <property type="match status" value="1"/>
</dbReference>
<dbReference type="InterPro" id="IPR004796">
    <property type="entry name" value="PTS_IIC_cello"/>
</dbReference>
<keyword evidence="7 8" id="KW-0472">Membrane</keyword>
<dbReference type="Proteomes" id="UP000593735">
    <property type="component" value="Chromosome"/>
</dbReference>
<keyword evidence="5 9" id="KW-0812">Transmembrane</keyword>
<sequence length="422" mass="45267">MKVLMPVTTWVEKRKHLQAVKDGMIGATAFIIVGSMCLIPMALMNLIGSGSVYDFLSVINPFFTKIAGFTNDYVGLYAAYLIARSLAKRDEIDGPIIGINAVVVQLILTGFALDGVDGAVATTYFGSQGLFVSIISGLLTVDITQLFIKRGWVIKLPESVPEMVADSFSALIPVAATCGIASLITVISQAGAGEVFPALLQTILAPAVTSMDTLPALLIVIFLTQLLWFFGLHGPSITQAVWAPFAIAYATENVAAYAAGEAATHVFTYGFYYNILQVTGSGLTLGLVIFMMLSKCDTYKAVGRAAIVPSLFGINEPVIFGLPIMLNPFMFVPFVIGPLIPTTIAWFAFKSGLVGMPVAVPPGFMPPGVGAFLMTYDWKAVVLVFVLLGIMAAFYYPFFKAMEREALAREEQQEVVADEATV</sequence>
<feature type="transmembrane region" description="Helical" evidence="9">
    <location>
        <begin position="203"/>
        <end position="228"/>
    </location>
</feature>
<reference evidence="11 12" key="1">
    <citation type="submission" date="2020-10" db="EMBL/GenBank/DDBJ databases">
        <title>Olsenella immobilis sp.nov., isolated from the mud in a fermentation cellar used for the production of Chinese strong-flavoured liquor.</title>
        <authorList>
            <person name="Lu L."/>
        </authorList>
    </citation>
    <scope>NUCLEOTIDE SEQUENCE [LARGE SCALE GENOMIC DNA]</scope>
    <source>
        <strain evidence="11 12">LZLJ-2</strain>
    </source>
</reference>
<dbReference type="AlphaFoldDB" id="A0A7S7RUS1"/>
<dbReference type="GO" id="GO:0008982">
    <property type="term" value="F:protein-N(PI)-phosphohistidine-sugar phosphotransferase activity"/>
    <property type="evidence" value="ECO:0007669"/>
    <property type="project" value="UniProtKB-UniRule"/>
</dbReference>
<protein>
    <recommendedName>
        <fullName evidence="8">Permease IIC component</fullName>
    </recommendedName>
</protein>
<keyword evidence="3 8" id="KW-1003">Cell membrane</keyword>
<feature type="transmembrane region" description="Helical" evidence="9">
    <location>
        <begin position="356"/>
        <end position="374"/>
    </location>
</feature>
<dbReference type="GO" id="GO:1902815">
    <property type="term" value="P:N,N'-diacetylchitobiose import"/>
    <property type="evidence" value="ECO:0007669"/>
    <property type="project" value="TreeGrafter"/>
</dbReference>
<evidence type="ECO:0000256" key="4">
    <source>
        <dbReference type="ARBA" id="ARBA00022597"/>
    </source>
</evidence>
<evidence type="ECO:0000256" key="7">
    <source>
        <dbReference type="ARBA" id="ARBA00023136"/>
    </source>
</evidence>
<organism evidence="11 12">
    <name type="scientific">Thermophilibacter immobilis</name>
    <dbReference type="NCBI Taxonomy" id="2779519"/>
    <lineage>
        <taxon>Bacteria</taxon>
        <taxon>Bacillati</taxon>
        <taxon>Actinomycetota</taxon>
        <taxon>Coriobacteriia</taxon>
        <taxon>Coriobacteriales</taxon>
        <taxon>Atopobiaceae</taxon>
        <taxon>Thermophilibacter</taxon>
    </lineage>
</organism>
<feature type="transmembrane region" description="Helical" evidence="9">
    <location>
        <begin position="380"/>
        <end position="399"/>
    </location>
</feature>
<keyword evidence="2 8" id="KW-0813">Transport</keyword>
<feature type="transmembrane region" description="Helical" evidence="9">
    <location>
        <begin position="125"/>
        <end position="148"/>
    </location>
</feature>
<comment type="function">
    <text evidence="8">The phosphoenolpyruvate-dependent sugar phosphotransferase system (PTS), a major carbohydrate active -transport system, catalyzes the phosphorylation of incoming sugar substrates concomitant with their translocation across the cell membrane.</text>
</comment>
<keyword evidence="6 9" id="KW-1133">Transmembrane helix</keyword>
<accession>A0A7S7RUS1</accession>
<gene>
    <name evidence="11" type="ORF">INP52_05030</name>
</gene>
<evidence type="ECO:0000256" key="2">
    <source>
        <dbReference type="ARBA" id="ARBA00022448"/>
    </source>
</evidence>
<feature type="transmembrane region" description="Helical" evidence="9">
    <location>
        <begin position="95"/>
        <end position="113"/>
    </location>
</feature>
<dbReference type="KEGG" id="tio:INP52_05030"/>
<dbReference type="GO" id="GO:0005886">
    <property type="term" value="C:plasma membrane"/>
    <property type="evidence" value="ECO:0007669"/>
    <property type="project" value="UniProtKB-SubCell"/>
</dbReference>
<keyword evidence="4 8" id="KW-0762">Sugar transport</keyword>
<proteinExistence type="predicted"/>
<evidence type="ECO:0000256" key="5">
    <source>
        <dbReference type="ARBA" id="ARBA00022692"/>
    </source>
</evidence>
<evidence type="ECO:0000256" key="1">
    <source>
        <dbReference type="ARBA" id="ARBA00004651"/>
    </source>
</evidence>
<feature type="transmembrane region" description="Helical" evidence="9">
    <location>
        <begin position="271"/>
        <end position="293"/>
    </location>
</feature>
<dbReference type="Pfam" id="PF02378">
    <property type="entry name" value="PTS_EIIC"/>
    <property type="match status" value="1"/>
</dbReference>
<dbReference type="PIRSF" id="PIRSF006351">
    <property type="entry name" value="PTS_EIIC-Cellobiose"/>
    <property type="match status" value="1"/>
</dbReference>
<dbReference type="NCBIfam" id="TIGR00410">
    <property type="entry name" value="lacE"/>
    <property type="match status" value="1"/>
</dbReference>
<evidence type="ECO:0000256" key="3">
    <source>
        <dbReference type="ARBA" id="ARBA00022475"/>
    </source>
</evidence>
<dbReference type="EMBL" id="CP063767">
    <property type="protein sequence ID" value="QOY61576.1"/>
    <property type="molecule type" value="Genomic_DNA"/>
</dbReference>
<dbReference type="GO" id="GO:0009401">
    <property type="term" value="P:phosphoenolpyruvate-dependent sugar phosphotransferase system"/>
    <property type="evidence" value="ECO:0007669"/>
    <property type="project" value="InterPro"/>
</dbReference>